<proteinExistence type="predicted"/>
<accession>A0ABV7N8A2</accession>
<reference evidence="2" key="1">
    <citation type="journal article" date="2019" name="Int. J. Syst. Evol. Microbiol.">
        <title>The Global Catalogue of Microorganisms (GCM) 10K type strain sequencing project: providing services to taxonomists for standard genome sequencing and annotation.</title>
        <authorList>
            <consortium name="The Broad Institute Genomics Platform"/>
            <consortium name="The Broad Institute Genome Sequencing Center for Infectious Disease"/>
            <person name="Wu L."/>
            <person name="Ma J."/>
        </authorList>
    </citation>
    <scope>NUCLEOTIDE SEQUENCE [LARGE SCALE GENOMIC DNA]</scope>
    <source>
        <strain evidence="2">CCM 7756</strain>
    </source>
</reference>
<dbReference type="EMBL" id="JBHRVQ010000001">
    <property type="protein sequence ID" value="MFC3389352.1"/>
    <property type="molecule type" value="Genomic_DNA"/>
</dbReference>
<organism evidence="1 2">
    <name type="scientific">Salinicoccus sesuvii</name>
    <dbReference type="NCBI Taxonomy" id="868281"/>
    <lineage>
        <taxon>Bacteria</taxon>
        <taxon>Bacillati</taxon>
        <taxon>Bacillota</taxon>
        <taxon>Bacilli</taxon>
        <taxon>Bacillales</taxon>
        <taxon>Staphylococcaceae</taxon>
        <taxon>Salinicoccus</taxon>
    </lineage>
</organism>
<evidence type="ECO:0008006" key="3">
    <source>
        <dbReference type="Google" id="ProtNLM"/>
    </source>
</evidence>
<sequence>MNYATEDYTKEDVLVLIHEYNKNIHTFDQLIRAHQELSSSGLVSQYGEQAGMPKAIGGVSEPILFEVDRRIKQDKMVDRYKHKVEYIQKRTDRIVDEYQAIALHHRLNGTSMKEISKIMKQSPNKVAALLEECAEILTD</sequence>
<gene>
    <name evidence="1" type="ORF">ACFOEO_12245</name>
</gene>
<comment type="caution">
    <text evidence="1">The sequence shown here is derived from an EMBL/GenBank/DDBJ whole genome shotgun (WGS) entry which is preliminary data.</text>
</comment>
<evidence type="ECO:0000313" key="1">
    <source>
        <dbReference type="EMBL" id="MFC3389352.1"/>
    </source>
</evidence>
<evidence type="ECO:0000313" key="2">
    <source>
        <dbReference type="Proteomes" id="UP001595637"/>
    </source>
</evidence>
<keyword evidence="2" id="KW-1185">Reference proteome</keyword>
<protein>
    <recommendedName>
        <fullName evidence="3">Phage protein</fullName>
    </recommendedName>
</protein>
<dbReference type="RefSeq" id="WP_380656375.1">
    <property type="nucleotide sequence ID" value="NZ_JBHRVQ010000001.1"/>
</dbReference>
<dbReference type="Proteomes" id="UP001595637">
    <property type="component" value="Unassembled WGS sequence"/>
</dbReference>
<name>A0ABV7N8A2_9STAP</name>